<dbReference type="PANTHER" id="PTHR45978">
    <property type="entry name" value="SPX DOMAIN-CONTAINING PROTEIN 3"/>
    <property type="match status" value="1"/>
</dbReference>
<dbReference type="CDD" id="cd14447">
    <property type="entry name" value="SPX"/>
    <property type="match status" value="1"/>
</dbReference>
<sequence>MKFAKLLEETKRFTDAGWREHWINYKGLKKLIGMVPPAAKEASSAAANAGAVITALSSIPEEVAFFSGLRHEVSKISSFFSAQQAACREALADVERHFVSIQALEHISEAQAAPFLARVIGCYSSLVELENFAVMNYAGCGKILKKHDKVTGFTTKAQYMAKVVDRLEWASYPRLLKMLEHVDGIYRLVLSKLATDTRARFLGSQEQSRLVSLGDMKRVASSEKLAVMASAATGLDAAAAAAARTHMVIPGSTGGSAAAPAGPMSVTQRTAELQRRAAGDQSDSDDDEPDREAATASAAGPTSPGAPQTRVTPDDRRQTELDIAAFIAGVARTPMHGAGLADPARHRSSSVPVAPAFVASLPMRAPTTIVPPTVGFPSPVPSMPASSSSSSSSSAAAAASAAGLAARLDLAQAAPPAAASVSGAGPALHPAAHGRLTASLARAGLSGEALPLVAAACSVAPGLAPDYAAQALRQQPHVASDGPRELARVGLAIQHAAHMHAAGGHPFGSHGVAVLPFSGLM</sequence>
<feature type="compositionally biased region" description="Low complexity" evidence="1">
    <location>
        <begin position="255"/>
        <end position="265"/>
    </location>
</feature>
<feature type="domain" description="SPX" evidence="2">
    <location>
        <begin position="1"/>
        <end position="161"/>
    </location>
</feature>
<dbReference type="InterPro" id="IPR031142">
    <property type="entry name" value="SPX_prot"/>
</dbReference>
<name>A0A5A8E4A3_CAFRO</name>
<dbReference type="OrthoDB" id="6493944at2759"/>
<dbReference type="EMBL" id="VLTO01000046">
    <property type="protein sequence ID" value="KAA0172602.1"/>
    <property type="molecule type" value="Genomic_DNA"/>
</dbReference>
<dbReference type="AlphaFoldDB" id="A0A5A8E4A3"/>
<dbReference type="Pfam" id="PF03105">
    <property type="entry name" value="SPX"/>
    <property type="match status" value="1"/>
</dbReference>
<dbReference type="PANTHER" id="PTHR45978:SF7">
    <property type="entry name" value="SPX DOMAIN-CONTAINING PROTEIN 4"/>
    <property type="match status" value="1"/>
</dbReference>
<dbReference type="InterPro" id="IPR004331">
    <property type="entry name" value="SPX_dom"/>
</dbReference>
<dbReference type="Proteomes" id="UP000322899">
    <property type="component" value="Unassembled WGS sequence"/>
</dbReference>
<gene>
    <name evidence="3" type="ORF">FNF27_05955</name>
</gene>
<feature type="region of interest" description="Disordered" evidence="1">
    <location>
        <begin position="253"/>
        <end position="316"/>
    </location>
</feature>
<comment type="caution">
    <text evidence="3">The sequence shown here is derived from an EMBL/GenBank/DDBJ whole genome shotgun (WGS) entry which is preliminary data.</text>
</comment>
<reference evidence="3 4" key="1">
    <citation type="submission" date="2019-07" db="EMBL/GenBank/DDBJ databases">
        <title>Genomes of Cafeteria roenbergensis.</title>
        <authorList>
            <person name="Fischer M.G."/>
            <person name="Hackl T."/>
            <person name="Roman M."/>
        </authorList>
    </citation>
    <scope>NUCLEOTIDE SEQUENCE [LARGE SCALE GENOMIC DNA]</scope>
    <source>
        <strain evidence="3 4">E4-10P</strain>
    </source>
</reference>
<evidence type="ECO:0000259" key="2">
    <source>
        <dbReference type="PROSITE" id="PS51382"/>
    </source>
</evidence>
<protein>
    <recommendedName>
        <fullName evidence="2">SPX domain-containing protein</fullName>
    </recommendedName>
</protein>
<evidence type="ECO:0000313" key="4">
    <source>
        <dbReference type="Proteomes" id="UP000322899"/>
    </source>
</evidence>
<evidence type="ECO:0000256" key="1">
    <source>
        <dbReference type="SAM" id="MobiDB-lite"/>
    </source>
</evidence>
<accession>A0A5A8E4A3</accession>
<proteinExistence type="predicted"/>
<dbReference type="GO" id="GO:0016036">
    <property type="term" value="P:cellular response to phosphate starvation"/>
    <property type="evidence" value="ECO:0007669"/>
    <property type="project" value="InterPro"/>
</dbReference>
<dbReference type="PROSITE" id="PS51382">
    <property type="entry name" value="SPX"/>
    <property type="match status" value="1"/>
</dbReference>
<evidence type="ECO:0000313" key="3">
    <source>
        <dbReference type="EMBL" id="KAA0172602.1"/>
    </source>
</evidence>
<organism evidence="3 4">
    <name type="scientific">Cafeteria roenbergensis</name>
    <name type="common">Marine flagellate</name>
    <dbReference type="NCBI Taxonomy" id="33653"/>
    <lineage>
        <taxon>Eukaryota</taxon>
        <taxon>Sar</taxon>
        <taxon>Stramenopiles</taxon>
        <taxon>Bigyra</taxon>
        <taxon>Opalozoa</taxon>
        <taxon>Bicosoecida</taxon>
        <taxon>Cafeteriaceae</taxon>
        <taxon>Cafeteria</taxon>
    </lineage>
</organism>
<feature type="compositionally biased region" description="Low complexity" evidence="1">
    <location>
        <begin position="294"/>
        <end position="306"/>
    </location>
</feature>